<dbReference type="PANTHER" id="PTHR12149">
    <property type="entry name" value="FRUCTOSAMINE 3 KINASE-RELATED PROTEIN"/>
    <property type="match status" value="1"/>
</dbReference>
<protein>
    <submittedName>
        <fullName evidence="2">Fructosamine kinase family protein</fullName>
    </submittedName>
</protein>
<evidence type="ECO:0000313" key="3">
    <source>
        <dbReference type="Proteomes" id="UP000774130"/>
    </source>
</evidence>
<dbReference type="InterPro" id="IPR016477">
    <property type="entry name" value="Fructo-/Ketosamine-3-kinase"/>
</dbReference>
<accession>A0ABS6T7F5</accession>
<evidence type="ECO:0000256" key="1">
    <source>
        <dbReference type="PIRNR" id="PIRNR006221"/>
    </source>
</evidence>
<dbReference type="PANTHER" id="PTHR12149:SF8">
    <property type="entry name" value="PROTEIN-RIBULOSAMINE 3-KINASE"/>
    <property type="match status" value="1"/>
</dbReference>
<dbReference type="Proteomes" id="UP000774130">
    <property type="component" value="Unassembled WGS sequence"/>
</dbReference>
<comment type="similarity">
    <text evidence="1">Belongs to the fructosamine kinase family.</text>
</comment>
<organism evidence="2 3">
    <name type="scientific">Enterococcus alishanensis</name>
    <dbReference type="NCBI Taxonomy" id="1303817"/>
    <lineage>
        <taxon>Bacteria</taxon>
        <taxon>Bacillati</taxon>
        <taxon>Bacillota</taxon>
        <taxon>Bacilli</taxon>
        <taxon>Lactobacillales</taxon>
        <taxon>Enterococcaceae</taxon>
        <taxon>Enterococcus</taxon>
    </lineage>
</organism>
<sequence length="278" mass="31661">MDPILKQLGLKEKSLPIVGGDINQAYRVTDGKTDYFLKYHPHVDAAFFQAEVFGLEQLGQVVRVPKVFQVGDFEGNAFLLLEWIEPGNGDQQDLAKDLIKIHQVKSDLFGLSEDNFIGLLPQINHPEANWWDFYFKNRLEVQIEIAKNRNHWTPERAADYAHLKAVAYKNWGDLTFKPSLLHGDFWSGNTFFDQAGQPIFVDPAVYFGHRELDIAMSQLFGGFRNEFLETYQAGYLLTTGFEERLPLYQLYYLLAHLNMFGESYGGAVDKILGGNLGG</sequence>
<keyword evidence="3" id="KW-1185">Reference proteome</keyword>
<dbReference type="EMBL" id="JAHUZB010000001">
    <property type="protein sequence ID" value="MBV7389061.1"/>
    <property type="molecule type" value="Genomic_DNA"/>
</dbReference>
<dbReference type="RefSeq" id="WP_218324134.1">
    <property type="nucleotide sequence ID" value="NZ_JAHUZB010000001.1"/>
</dbReference>
<comment type="caution">
    <text evidence="2">The sequence shown here is derived from an EMBL/GenBank/DDBJ whole genome shotgun (WGS) entry which is preliminary data.</text>
</comment>
<reference evidence="2 3" key="1">
    <citation type="submission" date="2021-06" db="EMBL/GenBank/DDBJ databases">
        <title>Enterococcus alishanensis sp. nov., a novel lactic acid bacterium isolated from fresh coffee beans.</title>
        <authorList>
            <person name="Chen Y.-S."/>
        </authorList>
    </citation>
    <scope>NUCLEOTIDE SEQUENCE [LARGE SCALE GENOMIC DNA]</scope>
    <source>
        <strain evidence="2 3">ALS3</strain>
    </source>
</reference>
<keyword evidence="1" id="KW-0808">Transferase</keyword>
<evidence type="ECO:0000313" key="2">
    <source>
        <dbReference type="EMBL" id="MBV7389061.1"/>
    </source>
</evidence>
<dbReference type="PIRSF" id="PIRSF006221">
    <property type="entry name" value="Ketosamine-3-kinase"/>
    <property type="match status" value="1"/>
</dbReference>
<gene>
    <name evidence="2" type="ORF">KUA55_00090</name>
</gene>
<proteinExistence type="inferred from homology"/>
<dbReference type="GO" id="GO:0016301">
    <property type="term" value="F:kinase activity"/>
    <property type="evidence" value="ECO:0007669"/>
    <property type="project" value="UniProtKB-KW"/>
</dbReference>
<name>A0ABS6T7F5_9ENTE</name>
<keyword evidence="1 2" id="KW-0418">Kinase</keyword>
<dbReference type="Pfam" id="PF03881">
    <property type="entry name" value="Fructosamin_kin"/>
    <property type="match status" value="1"/>
</dbReference>